<accession>A0ABQ7JFZ3</accession>
<keyword evidence="3" id="KW-1185">Reference proteome</keyword>
<dbReference type="Proteomes" id="UP000823046">
    <property type="component" value="Unassembled WGS sequence"/>
</dbReference>
<gene>
    <name evidence="2" type="ORF">IE077_001893</name>
</gene>
<comment type="caution">
    <text evidence="2">The sequence shown here is derived from an EMBL/GenBank/DDBJ whole genome shotgun (WGS) entry which is preliminary data.</text>
</comment>
<proteinExistence type="predicted"/>
<organism evidence="2 3">
    <name type="scientific">Cardiosporidium cionae</name>
    <dbReference type="NCBI Taxonomy" id="476202"/>
    <lineage>
        <taxon>Eukaryota</taxon>
        <taxon>Sar</taxon>
        <taxon>Alveolata</taxon>
        <taxon>Apicomplexa</taxon>
        <taxon>Aconoidasida</taxon>
        <taxon>Nephromycida</taxon>
        <taxon>Cardiosporidium</taxon>
    </lineage>
</organism>
<name>A0ABQ7JFZ3_9APIC</name>
<evidence type="ECO:0000313" key="2">
    <source>
        <dbReference type="EMBL" id="KAF8822936.1"/>
    </source>
</evidence>
<reference evidence="2 3" key="1">
    <citation type="journal article" date="2020" name="bioRxiv">
        <title>Metabolic contributions of an alphaproteobacterial endosymbiont in the apicomplexan Cardiosporidium cionae.</title>
        <authorList>
            <person name="Hunter E.S."/>
            <person name="Paight C.J."/>
            <person name="Lane C.E."/>
        </authorList>
    </citation>
    <scope>NUCLEOTIDE SEQUENCE [LARGE SCALE GENOMIC DNA]</scope>
    <source>
        <strain evidence="2">ESH_2018</strain>
    </source>
</reference>
<feature type="region of interest" description="Disordered" evidence="1">
    <location>
        <begin position="504"/>
        <end position="549"/>
    </location>
</feature>
<sequence>MAQQRSYLLSNERPLPLSIDDIVLSPSLFLQFRWCCGFSEEIVADDGFSGEFKPEQNPFLFKGWLEDEEKEDYNNHARVKSCLNSVIEDPNRIFFPTRRQCGGSTNFCKDYSAQMMFEFRDLGFVYGSVEILVTRAVKDAETFLCNIGMGVFDETCAVIECEKDLKLFSPVSFRRLYIKCVLASLLKEYPLPLFVTDFVSKALRCQVVKGTRGIPIVTYQFLTLPEFLIELQTCHKVLPGSHYSAIEVIKRFKYQWCLSLDRCCIPFTLEDETEAATKVQIRSKDCLRLQHQRMKRKNAFKMKPKEINTPRSHTKYENAGASPTIDSVTDILQPPLEKRRNLSFNENILDESVTEASLPEIDINSNATKVLKSSSPLSHEIHHTHSQKFRSKEAHNKNVSDGQTEHGLVSNSLSGRWASKAKKVLQQSQFGVVVADDSLTQSQHSIPSATRLHSQEESLRINSDEISDLDKEVKAIEDTPSSILLMAPSLPLGVLKKRKYEKNASKLKQKSEEMTTSKLKQKSEEMTASKLKQKSEEMTASKLKQKSEEMTASKLKKVARHNFHDENISQQSFSILGKNIQPASVVQAESDTLDSSKSSSPPTLQGEFNGITFEQQKSTVNPMENSVVTDSDFSDSSEDDFNSNSVIRNSATPVNIINSQSAAETASSTRNALYGNKAVKKVRKSNFEEGANKRSNML</sequence>
<dbReference type="EMBL" id="JADAQX010000013">
    <property type="protein sequence ID" value="KAF8822936.1"/>
    <property type="molecule type" value="Genomic_DNA"/>
</dbReference>
<evidence type="ECO:0000313" key="3">
    <source>
        <dbReference type="Proteomes" id="UP000823046"/>
    </source>
</evidence>
<protein>
    <submittedName>
        <fullName evidence="2">Nuclear factor NF4</fullName>
    </submittedName>
</protein>
<feature type="region of interest" description="Disordered" evidence="1">
    <location>
        <begin position="385"/>
        <end position="406"/>
    </location>
</feature>
<evidence type="ECO:0000256" key="1">
    <source>
        <dbReference type="SAM" id="MobiDB-lite"/>
    </source>
</evidence>